<dbReference type="InterPro" id="IPR009367">
    <property type="entry name" value="Elm1-like"/>
</dbReference>
<accession>A0A0C6EJ20</accession>
<organism evidence="1">
    <name type="scientific">Candidatus Megaera polyxenophila</name>
    <dbReference type="NCBI Taxonomy" id="988779"/>
    <lineage>
        <taxon>Bacteria</taxon>
        <taxon>Pseudomonadati</taxon>
        <taxon>Pseudomonadota</taxon>
        <taxon>Alphaproteobacteria</taxon>
        <taxon>Rickettsiales</taxon>
        <taxon>Rickettsiaceae</taxon>
        <taxon>Candidatus Megaera</taxon>
    </lineage>
</organism>
<dbReference type="AlphaFoldDB" id="A0A0C6EJ20"/>
<name>A0A0C6EJ20_9RICK</name>
<dbReference type="EMBL" id="LC004725">
    <property type="protein sequence ID" value="BAQ36598.1"/>
    <property type="molecule type" value="Genomic_DNA"/>
</dbReference>
<dbReference type="Pfam" id="PF06258">
    <property type="entry name" value="Mito_fiss_Elm1"/>
    <property type="match status" value="1"/>
</dbReference>
<reference evidence="1" key="1">
    <citation type="journal article" date="2015" name="PLoS ONE">
        <title>Two Different Rickettsial Bacteria Invading Volvox carteri.</title>
        <authorList>
            <person name="Kawafune K."/>
            <person name="Hongoh Y."/>
            <person name="Hamaji T."/>
            <person name="Sakamoto T."/>
            <person name="Kurata T."/>
            <person name="Hirooka S."/>
            <person name="Miyagishima S."/>
            <person name="Nozaki H."/>
        </authorList>
    </citation>
    <scope>NUCLEOTIDE SEQUENCE</scope>
</reference>
<protein>
    <submittedName>
        <fullName evidence="1">Uncharacterized protein</fullName>
    </submittedName>
</protein>
<evidence type="ECO:0000313" key="1">
    <source>
        <dbReference type="EMBL" id="BAQ36598.1"/>
    </source>
</evidence>
<sequence>MAKYIRSKTYTILMILIISINFIEISHAGEIISIINPDNMGDANQIRGVMGQIKAISSSEWVTKEVNYQELDKISQSFKCSDKDKIIAISSGVYGIDALRSIEKFNGCKLLKVHVSHQILNDYEKLLLTKTNLEGVDIIALPKHAVTENLRKKVQHSGTKLVETVGVCHNLTKEEVIDEFKKHSFSFPVVKKYLVVILGGDVQMPDGKERKQYQVNEAEKLSELVLARAQEKNLYIIVLNGPRTGKHNVDGTINEKAHKGEIDHVTQTFITSVRAKTENVKLFDFQIGIPSLYKAALGGAVLKEGSEIWILGESTSMVSEAVDIIDNVVVYDHSAMNQTHRLHIDSEFSAGRVKRLQPNGLIISPALGNKTNTGNSAAACVARETIKAL</sequence>
<proteinExistence type="predicted"/>